<dbReference type="AlphaFoldDB" id="A0A136IS37"/>
<feature type="non-terminal residue" evidence="1">
    <location>
        <position position="161"/>
    </location>
</feature>
<evidence type="ECO:0000313" key="1">
    <source>
        <dbReference type="EMBL" id="KXJ87705.1"/>
    </source>
</evidence>
<name>A0A136IS37_9PEZI</name>
<accession>A0A136IS37</accession>
<dbReference type="InParanoid" id="A0A136IS37"/>
<evidence type="ECO:0000313" key="2">
    <source>
        <dbReference type="Proteomes" id="UP000070501"/>
    </source>
</evidence>
<proteinExistence type="predicted"/>
<protein>
    <submittedName>
        <fullName evidence="1">Uncharacterized protein</fullName>
    </submittedName>
</protein>
<sequence length="161" mass="17772">MCDVQHLVCRLAIVLARSVSQSWTLRGGSRLSSACLSCHCHLPPAPTLPLSLPLPDPRALAIPSPSLPPSHLPSAFTRRHNDLCQPLTAYCGCACCDPLVASCIIRRLPLIPLPLAALRAISEDYNSTFSFRVASRENTLVKTRLRHHVFHQRHLEQRAVC</sequence>
<dbReference type="EMBL" id="KQ964261">
    <property type="protein sequence ID" value="KXJ87705.1"/>
    <property type="molecule type" value="Genomic_DNA"/>
</dbReference>
<reference evidence="2" key="1">
    <citation type="submission" date="2016-02" db="EMBL/GenBank/DDBJ databases">
        <title>Draft genome sequence of Microdochium bolleyi, a fungal endophyte of beachgrass.</title>
        <authorList>
            <consortium name="DOE Joint Genome Institute"/>
            <person name="David A.S."/>
            <person name="May G."/>
            <person name="Haridas S."/>
            <person name="Lim J."/>
            <person name="Wang M."/>
            <person name="Labutti K."/>
            <person name="Lipzen A."/>
            <person name="Barry K."/>
            <person name="Grigoriev I.V."/>
        </authorList>
    </citation>
    <scope>NUCLEOTIDE SEQUENCE [LARGE SCALE GENOMIC DNA]</scope>
    <source>
        <strain evidence="2">J235TASD1</strain>
    </source>
</reference>
<dbReference type="Proteomes" id="UP000070501">
    <property type="component" value="Unassembled WGS sequence"/>
</dbReference>
<gene>
    <name evidence="1" type="ORF">Micbo1qcDRAFT_167265</name>
</gene>
<organism evidence="1 2">
    <name type="scientific">Microdochium bolleyi</name>
    <dbReference type="NCBI Taxonomy" id="196109"/>
    <lineage>
        <taxon>Eukaryota</taxon>
        <taxon>Fungi</taxon>
        <taxon>Dikarya</taxon>
        <taxon>Ascomycota</taxon>
        <taxon>Pezizomycotina</taxon>
        <taxon>Sordariomycetes</taxon>
        <taxon>Xylariomycetidae</taxon>
        <taxon>Xylariales</taxon>
        <taxon>Microdochiaceae</taxon>
        <taxon>Microdochium</taxon>
    </lineage>
</organism>
<keyword evidence="2" id="KW-1185">Reference proteome</keyword>